<accession>A0AAU8AB64</accession>
<dbReference type="PANTHER" id="PTHR38455">
    <property type="entry name" value="HYPOTHETICAL CYTOSOLIC PROTEIN"/>
    <property type="match status" value="1"/>
</dbReference>
<proteinExistence type="predicted"/>
<dbReference type="PIRSF" id="PIRSF037263">
    <property type="entry name" value="DUF951_bac"/>
    <property type="match status" value="1"/>
</dbReference>
<reference evidence="1" key="1">
    <citation type="submission" date="2023-02" db="EMBL/GenBank/DDBJ databases">
        <title>Gut commensal Christensenella minuta modulates host metabolism via a new class of secondary bile acids.</title>
        <authorList>
            <person name="Liu C."/>
        </authorList>
    </citation>
    <scope>NUCLEOTIDE SEQUENCE</scope>
    <source>
        <strain evidence="1">CA70</strain>
    </source>
</reference>
<dbReference type="PANTHER" id="PTHR38455:SF1">
    <property type="entry name" value="DUF951 DOMAIN-CONTAINING PROTEIN"/>
    <property type="match status" value="1"/>
</dbReference>
<dbReference type="AlphaFoldDB" id="A0AAU8AB64"/>
<evidence type="ECO:0000313" key="1">
    <source>
        <dbReference type="EMBL" id="XCC63040.1"/>
    </source>
</evidence>
<gene>
    <name evidence="1" type="ORF">PUP29_03755</name>
</gene>
<sequence>MTENFSCGDIVVMKKKHPCGSDKWKIIRTGADIKLKCLGCGHIVMLDYTAFIKRMKKVLTNGS</sequence>
<dbReference type="Pfam" id="PF06107">
    <property type="entry name" value="DUF951"/>
    <property type="match status" value="1"/>
</dbReference>
<dbReference type="EMBL" id="CP117826">
    <property type="protein sequence ID" value="XCC63040.1"/>
    <property type="molecule type" value="Genomic_DNA"/>
</dbReference>
<dbReference type="InterPro" id="IPR009296">
    <property type="entry name" value="DUF951"/>
</dbReference>
<protein>
    <submittedName>
        <fullName evidence="1">DUF951 domain-containing protein</fullName>
    </submittedName>
</protein>
<dbReference type="RefSeq" id="WP_079547153.1">
    <property type="nucleotide sequence ID" value="NZ_CP117826.1"/>
</dbReference>
<name>A0AAU8AB64_9FIRM</name>
<organism evidence="1">
    <name type="scientific">Christensenella massiliensis</name>
    <dbReference type="NCBI Taxonomy" id="1805714"/>
    <lineage>
        <taxon>Bacteria</taxon>
        <taxon>Bacillati</taxon>
        <taxon>Bacillota</taxon>
        <taxon>Clostridia</taxon>
        <taxon>Christensenellales</taxon>
        <taxon>Christensenellaceae</taxon>
        <taxon>Christensenella</taxon>
    </lineage>
</organism>